<keyword evidence="1" id="KW-0496">Mitochondrion</keyword>
<dbReference type="AlphaFoldDB" id="A0A8F0FCY3"/>
<name>A0A8F0FCY3_9PHAE</name>
<dbReference type="EMBL" id="MZ156057">
    <property type="protein sequence ID" value="QWK44691.1"/>
    <property type="molecule type" value="Genomic_DNA"/>
</dbReference>
<protein>
    <submittedName>
        <fullName evidence="1">Uncharacterized protein</fullName>
    </submittedName>
</protein>
<accession>A0A8F0FCY3</accession>
<organism evidence="1">
    <name type="scientific">Lessonia variegata</name>
    <dbReference type="NCBI Taxonomy" id="549686"/>
    <lineage>
        <taxon>Eukaryota</taxon>
        <taxon>Sar</taxon>
        <taxon>Stramenopiles</taxon>
        <taxon>Ochrophyta</taxon>
        <taxon>PX clade</taxon>
        <taxon>Phaeophyceae</taxon>
        <taxon>Laminariales</taxon>
        <taxon>Lessoniaceae</taxon>
        <taxon>Lessonia</taxon>
    </lineage>
</organism>
<sequence length="380" mass="45933">MEKANRDSEIDLTDFYASSPVFKRYSKLNLWSENFSEYHNLNYCSSYLSQYICGCTKKYILEHFNEYFLSILYKNPKFLKFLKSGFFKYITPHFLFFFQNNHFFFSEDSYKEMEIFVEEYFQRYIQIFFKRDLLICLIACVHELVPNSFKGYLQNRLEHIHKEIILFELNNTSLSNSVVILNFVEDAKNKNYPLGFSCYKKTVKNFYFFGDKINIVTNSKLPYFFLIGFNYKIYKSLNIRKKGSDVLNFSFSSFFLQETIYIWGHRLINKDKTKNFKRVNYILFELSKTSAIYNYLTFNKKVEFPLKVYFSLFSKHNWCFYIFPQCVFKCPNKFSSKYLKKSRNGLNLDFQFLVESFQVVSSFNKRLNDIGIYRERVDIF</sequence>
<reference evidence="1" key="1">
    <citation type="journal article" date="2021" name="Genome Biol. Evol.">
        <title>Genomic rearrangements and sequence evolution across brown algal organelles.</title>
        <authorList>
            <person name="Starko S."/>
            <person name="Bringloe T.T."/>
            <person name="Gomez M.S."/>
            <person name="Darby H."/>
            <person name="Graham S.W."/>
            <person name="Martone P.T."/>
        </authorList>
    </citation>
    <scope>NUCLEOTIDE SEQUENCE</scope>
</reference>
<gene>
    <name evidence="1" type="primary">orf380</name>
</gene>
<evidence type="ECO:0000313" key="1">
    <source>
        <dbReference type="EMBL" id="QWK44691.1"/>
    </source>
</evidence>
<geneLocation type="mitochondrion" evidence="1"/>
<proteinExistence type="predicted"/>